<dbReference type="OrthoDB" id="8037279at2759"/>
<keyword evidence="3" id="KW-1185">Reference proteome</keyword>
<dbReference type="EMBL" id="CAJHJT010000034">
    <property type="protein sequence ID" value="CAD7003239.1"/>
    <property type="molecule type" value="Genomic_DNA"/>
</dbReference>
<dbReference type="Gene3D" id="1.10.340.70">
    <property type="match status" value="1"/>
</dbReference>
<evidence type="ECO:0000313" key="3">
    <source>
        <dbReference type="Proteomes" id="UP000606786"/>
    </source>
</evidence>
<dbReference type="Pfam" id="PF05380">
    <property type="entry name" value="Peptidase_A17"/>
    <property type="match status" value="1"/>
</dbReference>
<dbReference type="Pfam" id="PF17921">
    <property type="entry name" value="Integrase_H2C2"/>
    <property type="match status" value="1"/>
</dbReference>
<sequence>MWNDFRRQLLKVIECTVPRHYFRLGEPKSLQLHIFFDASEDAFGAVAFWRAASPDKTVQVSIVYARSRSAPLKTLSIPRLELQAAVLGSRMMATIIEEHTLLVDRCVLWSDSIMVLKWIASEYRRHKPFVAHRVAEILNVSKPSDWRWVPTRENVADEATRIKNCVNLNPSSRWFMGPDFLYQSEHIWPTDDVPVVNADESEELRPKYGLLIARSSIFEFNRFSSFLKLRRVVAWVLRYIRNSRSRAEPPEKMSTYGLMATELDAAERLICRHAQREAFVNEVNLLEKELSLSSESPLYKLSPWLDSEGVLRVHGRLDAISWLAYDMRNPIILPSHHAVSRLVVAQEHKRMMHQNTEATISMIRQKYWIPNLRKVIRGVIANCNICKLRKAKPSVPMMGQLPEDKIG</sequence>
<feature type="domain" description="Integrase zinc-binding" evidence="1">
    <location>
        <begin position="340"/>
        <end position="391"/>
    </location>
</feature>
<protein>
    <submittedName>
        <fullName evidence="2">(Mediterranean fruit fly) hypothetical protein</fullName>
    </submittedName>
</protein>
<accession>A0A811UVM2</accession>
<dbReference type="AlphaFoldDB" id="A0A811UVM2"/>
<dbReference type="Proteomes" id="UP000606786">
    <property type="component" value="Unassembled WGS sequence"/>
</dbReference>
<organism evidence="2 3">
    <name type="scientific">Ceratitis capitata</name>
    <name type="common">Mediterranean fruit fly</name>
    <name type="synonym">Tephritis capitata</name>
    <dbReference type="NCBI Taxonomy" id="7213"/>
    <lineage>
        <taxon>Eukaryota</taxon>
        <taxon>Metazoa</taxon>
        <taxon>Ecdysozoa</taxon>
        <taxon>Arthropoda</taxon>
        <taxon>Hexapoda</taxon>
        <taxon>Insecta</taxon>
        <taxon>Pterygota</taxon>
        <taxon>Neoptera</taxon>
        <taxon>Endopterygota</taxon>
        <taxon>Diptera</taxon>
        <taxon>Brachycera</taxon>
        <taxon>Muscomorpha</taxon>
        <taxon>Tephritoidea</taxon>
        <taxon>Tephritidae</taxon>
        <taxon>Ceratitis</taxon>
        <taxon>Ceratitis</taxon>
    </lineage>
</organism>
<name>A0A811UVM2_CERCA</name>
<dbReference type="InterPro" id="IPR008042">
    <property type="entry name" value="Retrotrans_Pao"/>
</dbReference>
<dbReference type="InterPro" id="IPR041588">
    <property type="entry name" value="Integrase_H2C2"/>
</dbReference>
<gene>
    <name evidence="2" type="ORF">CCAP1982_LOCUS11701</name>
</gene>
<dbReference type="PANTHER" id="PTHR47331">
    <property type="entry name" value="PHD-TYPE DOMAIN-CONTAINING PROTEIN"/>
    <property type="match status" value="1"/>
</dbReference>
<evidence type="ECO:0000259" key="1">
    <source>
        <dbReference type="Pfam" id="PF17921"/>
    </source>
</evidence>
<reference evidence="2" key="1">
    <citation type="submission" date="2020-11" db="EMBL/GenBank/DDBJ databases">
        <authorList>
            <person name="Whitehead M."/>
        </authorList>
    </citation>
    <scope>NUCLEOTIDE SEQUENCE</scope>
    <source>
        <strain evidence="2">EGII</strain>
    </source>
</reference>
<comment type="caution">
    <text evidence="2">The sequence shown here is derived from an EMBL/GenBank/DDBJ whole genome shotgun (WGS) entry which is preliminary data.</text>
</comment>
<evidence type="ECO:0000313" key="2">
    <source>
        <dbReference type="EMBL" id="CAD7003239.1"/>
    </source>
</evidence>
<proteinExistence type="predicted"/>